<protein>
    <submittedName>
        <fullName evidence="1">T9SS type B sorting domain-containing protein</fullName>
    </submittedName>
</protein>
<dbReference type="InterPro" id="IPR026341">
    <property type="entry name" value="T9SS_type_B"/>
</dbReference>
<dbReference type="RefSeq" id="WP_286485622.1">
    <property type="nucleotide sequence ID" value="NZ_JACALR010000003.1"/>
</dbReference>
<dbReference type="Gene3D" id="2.60.40.4070">
    <property type="match status" value="1"/>
</dbReference>
<evidence type="ECO:0000313" key="1">
    <source>
        <dbReference type="EMBL" id="MDM1551008.1"/>
    </source>
</evidence>
<proteinExistence type="predicted"/>
<sequence length="353" mass="39297">MSTHGQKYHSNKIVLVGLLLLSGGSLLSQQKLCPASKHQYGVDLYENSGNGTLGSTYVWKVLESNFSGSYLPITTSGNQVEIDWQNTPLGVYTLKVTETNSCGSSTQELQVTISEAIQIDLAPIYYFCPDFNSMTITAPSGFYEYNWFDEHNNLVYSSASPTFVVNQGGKYRLEAKIGSCISIGEMEVQLVEFPSTLVNTDLDNSMIIVASGGNTSVYYQLEDENGKIIYPWQDSNTFRNVTAGKYIVRVKSKKGECLTEIPAEAMMITNVITPNNDGINDKWDLSKLLKGYPNAIIEIYDRFGKKVKTITNAEHFIWDGKIAGKPVPTDNYWYVIKLNDKQTKSGSILIKNK</sequence>
<reference evidence="1" key="2">
    <citation type="journal article" date="2022" name="Sci. Total Environ.">
        <title>Prevalence, transmission, and molecular epidemiology of tet(X)-positive bacteria among humans, animals, and environmental niches in China: An epidemiological, and genomic-based study.</title>
        <authorList>
            <person name="Dong N."/>
            <person name="Zeng Y."/>
            <person name="Cai C."/>
            <person name="Sun C."/>
            <person name="Lu J."/>
            <person name="Liu C."/>
            <person name="Zhou H."/>
            <person name="Sun Q."/>
            <person name="Shu L."/>
            <person name="Wang H."/>
            <person name="Wang Y."/>
            <person name="Wang S."/>
            <person name="Wu C."/>
            <person name="Chan E.W."/>
            <person name="Chen G."/>
            <person name="Shen Z."/>
            <person name="Chen S."/>
            <person name="Zhang R."/>
        </authorList>
    </citation>
    <scope>NUCLEOTIDE SEQUENCE</scope>
    <source>
        <strain evidence="1">210</strain>
    </source>
</reference>
<dbReference type="Proteomes" id="UP001173578">
    <property type="component" value="Unassembled WGS sequence"/>
</dbReference>
<accession>A0AAW7DHJ4</accession>
<dbReference type="NCBIfam" id="TIGR04131">
    <property type="entry name" value="Bac_Flav_CTERM"/>
    <property type="match status" value="1"/>
</dbReference>
<organism evidence="1 2">
    <name type="scientific">Empedobacter falsenii</name>
    <dbReference type="NCBI Taxonomy" id="343874"/>
    <lineage>
        <taxon>Bacteria</taxon>
        <taxon>Pseudomonadati</taxon>
        <taxon>Bacteroidota</taxon>
        <taxon>Flavobacteriia</taxon>
        <taxon>Flavobacteriales</taxon>
        <taxon>Weeksellaceae</taxon>
        <taxon>Empedobacter</taxon>
    </lineage>
</organism>
<gene>
    <name evidence="1" type="ORF">HX095_07255</name>
</gene>
<evidence type="ECO:0000313" key="2">
    <source>
        <dbReference type="Proteomes" id="UP001173578"/>
    </source>
</evidence>
<name>A0AAW7DHJ4_9FLAO</name>
<reference evidence="1" key="1">
    <citation type="submission" date="2020-06" db="EMBL/GenBank/DDBJ databases">
        <authorList>
            <person name="Dong N."/>
        </authorList>
    </citation>
    <scope>NUCLEOTIDE SEQUENCE</scope>
    <source>
        <strain evidence="1">210</strain>
    </source>
</reference>
<dbReference type="Pfam" id="PF13585">
    <property type="entry name" value="CHU_C"/>
    <property type="match status" value="1"/>
</dbReference>
<dbReference type="AlphaFoldDB" id="A0AAW7DHJ4"/>
<comment type="caution">
    <text evidence="1">The sequence shown here is derived from an EMBL/GenBank/DDBJ whole genome shotgun (WGS) entry which is preliminary data.</text>
</comment>
<dbReference type="EMBL" id="JACALR010000003">
    <property type="protein sequence ID" value="MDM1551008.1"/>
    <property type="molecule type" value="Genomic_DNA"/>
</dbReference>